<dbReference type="InterPro" id="IPR043426">
    <property type="entry name" value="MltB-like"/>
</dbReference>
<feature type="domain" description="Transglycosylase SLT" evidence="3">
    <location>
        <begin position="33"/>
        <end position="326"/>
    </location>
</feature>
<dbReference type="InterPro" id="IPR011757">
    <property type="entry name" value="Lytic_transglycosylase_MltB"/>
</dbReference>
<name>A0A6I6CWJ8_9GAMM</name>
<dbReference type="RefSeq" id="WP_156227628.1">
    <property type="nucleotide sequence ID" value="NZ_CP046415.1"/>
</dbReference>
<sequence length="351" mass="38413">MTHALNRATQGVLAAAFLAVGSAQAGDYLDREPVQAFIDEAVGETGVSREQIEAWLGDAEYQQKIIDAITRPAESKTWGEYRPIFLTDKRIERGAAFVQEHGELLDEVASTYGVSPYVITAIIGVETYYGRITGGYRVIDALATLGFDYPRRGEFFRGQLVDFIRLAGEEGISMDKAEGSYAGAMGLPQFIPSSYRHYAVDGDGDGHRDLWDSHHDVFASVANYFVEHGWGQGEPVMFEVDINGAEVDDLLNRARDLAPKTTLAELRERGVTVPDDAPVPDDFEVMLFTLTDGDDVAYHVGLNNFYVITRYNHSVLYATAVWQLAQAIEKATEQAAVDATTSAGHDGADAG</sequence>
<proteinExistence type="predicted"/>
<evidence type="ECO:0000313" key="4">
    <source>
        <dbReference type="EMBL" id="QGT77690.1"/>
    </source>
</evidence>
<dbReference type="GO" id="GO:0008933">
    <property type="term" value="F:peptidoglycan lytic transglycosylase activity"/>
    <property type="evidence" value="ECO:0007669"/>
    <property type="project" value="TreeGrafter"/>
</dbReference>
<dbReference type="SUPFAM" id="SSF53955">
    <property type="entry name" value="Lysozyme-like"/>
    <property type="match status" value="1"/>
</dbReference>
<organism evidence="4 5">
    <name type="scientific">Guyparkeria halophila</name>
    <dbReference type="NCBI Taxonomy" id="47960"/>
    <lineage>
        <taxon>Bacteria</taxon>
        <taxon>Pseudomonadati</taxon>
        <taxon>Pseudomonadota</taxon>
        <taxon>Gammaproteobacteria</taxon>
        <taxon>Chromatiales</taxon>
        <taxon>Thioalkalibacteraceae</taxon>
        <taxon>Guyparkeria</taxon>
    </lineage>
</organism>
<keyword evidence="5" id="KW-1185">Reference proteome</keyword>
<dbReference type="Proteomes" id="UP000427716">
    <property type="component" value="Chromosome"/>
</dbReference>
<feature type="chain" id="PRO_5026356801" evidence="2">
    <location>
        <begin position="26"/>
        <end position="351"/>
    </location>
</feature>
<evidence type="ECO:0000256" key="2">
    <source>
        <dbReference type="SAM" id="SignalP"/>
    </source>
</evidence>
<feature type="signal peptide" evidence="2">
    <location>
        <begin position="1"/>
        <end position="25"/>
    </location>
</feature>
<keyword evidence="2" id="KW-0732">Signal</keyword>
<evidence type="ECO:0000259" key="3">
    <source>
        <dbReference type="Pfam" id="PF13406"/>
    </source>
</evidence>
<dbReference type="CDD" id="cd13399">
    <property type="entry name" value="Slt35-like"/>
    <property type="match status" value="1"/>
</dbReference>
<accession>A0A6I6CWJ8</accession>
<dbReference type="AlphaFoldDB" id="A0A6I6CWJ8"/>
<dbReference type="PANTHER" id="PTHR30163:SF9">
    <property type="entry name" value="MEMBRANE-BOUND LYTIC MUREIN TRANSGLYCOSYLASE B"/>
    <property type="match status" value="1"/>
</dbReference>
<reference evidence="4 5" key="1">
    <citation type="submission" date="2019-11" db="EMBL/GenBank/DDBJ databases">
        <authorList>
            <person name="Zhang J."/>
            <person name="Sun C."/>
        </authorList>
    </citation>
    <scope>NUCLEOTIDE SEQUENCE [LARGE SCALE GENOMIC DNA]</scope>
    <source>
        <strain evidence="5">sp2</strain>
    </source>
</reference>
<dbReference type="EMBL" id="CP046415">
    <property type="protein sequence ID" value="QGT77690.1"/>
    <property type="molecule type" value="Genomic_DNA"/>
</dbReference>
<dbReference type="KEGG" id="ghl:GM160_01610"/>
<dbReference type="Gene3D" id="1.10.530.10">
    <property type="match status" value="1"/>
</dbReference>
<dbReference type="GO" id="GO:0009253">
    <property type="term" value="P:peptidoglycan catabolic process"/>
    <property type="evidence" value="ECO:0007669"/>
    <property type="project" value="TreeGrafter"/>
</dbReference>
<feature type="active site" evidence="1">
    <location>
        <position position="126"/>
    </location>
</feature>
<dbReference type="Gene3D" id="1.10.8.350">
    <property type="entry name" value="Bacterial muramidase"/>
    <property type="match status" value="1"/>
</dbReference>
<dbReference type="NCBIfam" id="TIGR02282">
    <property type="entry name" value="MltB"/>
    <property type="match status" value="1"/>
</dbReference>
<gene>
    <name evidence="4" type="primary">mltB</name>
    <name evidence="4" type="ORF">GM160_01610</name>
</gene>
<dbReference type="Pfam" id="PF13406">
    <property type="entry name" value="SLT_2"/>
    <property type="match status" value="1"/>
</dbReference>
<dbReference type="FunFam" id="1.10.8.350:FF:000001">
    <property type="entry name" value="Lytic murein transglycosylase B"/>
    <property type="match status" value="1"/>
</dbReference>
<dbReference type="PANTHER" id="PTHR30163">
    <property type="entry name" value="MEMBRANE-BOUND LYTIC MUREIN TRANSGLYCOSYLASE B"/>
    <property type="match status" value="1"/>
</dbReference>
<dbReference type="InterPro" id="IPR031304">
    <property type="entry name" value="SLT_2"/>
</dbReference>
<dbReference type="InterPro" id="IPR023346">
    <property type="entry name" value="Lysozyme-like_dom_sf"/>
</dbReference>
<evidence type="ECO:0000256" key="1">
    <source>
        <dbReference type="PIRSR" id="PIRSR611757-1"/>
    </source>
</evidence>
<evidence type="ECO:0000313" key="5">
    <source>
        <dbReference type="Proteomes" id="UP000427716"/>
    </source>
</evidence>
<protein>
    <submittedName>
        <fullName evidence="4">Lytic murein transglycosylase B</fullName>
    </submittedName>
</protein>